<dbReference type="VEuPathDB" id="FungiDB:BO78DRAFT_391759"/>
<evidence type="ECO:0000256" key="1">
    <source>
        <dbReference type="SAM" id="MobiDB-lite"/>
    </source>
</evidence>
<name>A0A319EAC5_ASPSB</name>
<accession>A0A319EAC5</accession>
<evidence type="ECO:0000313" key="2">
    <source>
        <dbReference type="EMBL" id="PYI00644.1"/>
    </source>
</evidence>
<evidence type="ECO:0000313" key="3">
    <source>
        <dbReference type="Proteomes" id="UP000248423"/>
    </source>
</evidence>
<keyword evidence="3" id="KW-1185">Reference proteome</keyword>
<protein>
    <submittedName>
        <fullName evidence="2">Uncharacterized protein</fullName>
    </submittedName>
</protein>
<dbReference type="AlphaFoldDB" id="A0A319EAC5"/>
<sequence length="232" mass="24942">MKTEEEDDSSIKPDILKSPITTTSPMQLVLNTETQTETKPIKKRPASPSPLSSPRAPKRTTTTTTSTTTTTTTSNVPTSLLTSLKTLVNQLETTPTNPPSSTTTTTTNEPWTSTALHLLQLSETLYDTNINLSMDLVLEIGEIRTRAMSITEELNAVVQKLGRLIGCCVELETRMCDLSEKEPVACEGIRGVVRALMDANKGDVEGGRVVREALGGLNGLGVGGLGGEKREE</sequence>
<organism evidence="2 3">
    <name type="scientific">Aspergillus sclerotiicarbonarius (strain CBS 121057 / IBT 28362)</name>
    <dbReference type="NCBI Taxonomy" id="1448318"/>
    <lineage>
        <taxon>Eukaryota</taxon>
        <taxon>Fungi</taxon>
        <taxon>Dikarya</taxon>
        <taxon>Ascomycota</taxon>
        <taxon>Pezizomycotina</taxon>
        <taxon>Eurotiomycetes</taxon>
        <taxon>Eurotiomycetidae</taxon>
        <taxon>Eurotiales</taxon>
        <taxon>Aspergillaceae</taxon>
        <taxon>Aspergillus</taxon>
        <taxon>Aspergillus subgen. Circumdati</taxon>
    </lineage>
</organism>
<feature type="compositionally biased region" description="Low complexity" evidence="1">
    <location>
        <begin position="49"/>
        <end position="76"/>
    </location>
</feature>
<feature type="region of interest" description="Disordered" evidence="1">
    <location>
        <begin position="1"/>
        <end position="76"/>
    </location>
</feature>
<dbReference type="EMBL" id="KZ826442">
    <property type="protein sequence ID" value="PYI00644.1"/>
    <property type="molecule type" value="Genomic_DNA"/>
</dbReference>
<reference evidence="2 3" key="1">
    <citation type="submission" date="2018-02" db="EMBL/GenBank/DDBJ databases">
        <title>The genomes of Aspergillus section Nigri reveals drivers in fungal speciation.</title>
        <authorList>
            <consortium name="DOE Joint Genome Institute"/>
            <person name="Vesth T.C."/>
            <person name="Nybo J."/>
            <person name="Theobald S."/>
            <person name="Brandl J."/>
            <person name="Frisvad J.C."/>
            <person name="Nielsen K.F."/>
            <person name="Lyhne E.K."/>
            <person name="Kogle M.E."/>
            <person name="Kuo A."/>
            <person name="Riley R."/>
            <person name="Clum A."/>
            <person name="Nolan M."/>
            <person name="Lipzen A."/>
            <person name="Salamov A."/>
            <person name="Henrissat B."/>
            <person name="Wiebenga A."/>
            <person name="De vries R.P."/>
            <person name="Grigoriev I.V."/>
            <person name="Mortensen U.H."/>
            <person name="Andersen M.R."/>
            <person name="Baker S.E."/>
        </authorList>
    </citation>
    <scope>NUCLEOTIDE SEQUENCE [LARGE SCALE GENOMIC DNA]</scope>
    <source>
        <strain evidence="2 3">CBS 121057</strain>
    </source>
</reference>
<dbReference type="Proteomes" id="UP000248423">
    <property type="component" value="Unassembled WGS sequence"/>
</dbReference>
<feature type="compositionally biased region" description="Polar residues" evidence="1">
    <location>
        <begin position="19"/>
        <end position="38"/>
    </location>
</feature>
<gene>
    <name evidence="2" type="ORF">BO78DRAFT_391759</name>
</gene>
<feature type="compositionally biased region" description="Basic and acidic residues" evidence="1">
    <location>
        <begin position="1"/>
        <end position="15"/>
    </location>
</feature>
<proteinExistence type="predicted"/>